<dbReference type="EMBL" id="JASBAN010000001">
    <property type="protein sequence ID" value="MDI2111733.1"/>
    <property type="molecule type" value="Genomic_DNA"/>
</dbReference>
<keyword evidence="11" id="KW-1185">Reference proteome</keyword>
<protein>
    <recommendedName>
        <fullName evidence="5">protein adenylyltransferase</fullName>
        <ecNumber evidence="5">2.7.7.108</ecNumber>
    </recommendedName>
</protein>
<dbReference type="InterPro" id="IPR036597">
    <property type="entry name" value="Fido-like_dom_sf"/>
</dbReference>
<feature type="compositionally biased region" description="Basic and acidic residues" evidence="8">
    <location>
        <begin position="219"/>
        <end position="232"/>
    </location>
</feature>
<evidence type="ECO:0000313" key="10">
    <source>
        <dbReference type="EMBL" id="MDI2111733.1"/>
    </source>
</evidence>
<evidence type="ECO:0000256" key="5">
    <source>
        <dbReference type="ARBA" id="ARBA00034531"/>
    </source>
</evidence>
<organism evidence="10 11">
    <name type="scientific">Commensalibacter nepenthis</name>
    <dbReference type="NCBI Taxonomy" id="3043872"/>
    <lineage>
        <taxon>Bacteria</taxon>
        <taxon>Pseudomonadati</taxon>
        <taxon>Pseudomonadota</taxon>
        <taxon>Alphaproteobacteria</taxon>
        <taxon>Acetobacterales</taxon>
        <taxon>Acetobacteraceae</taxon>
    </lineage>
</organism>
<keyword evidence="1" id="KW-0808">Transferase</keyword>
<evidence type="ECO:0000256" key="1">
    <source>
        <dbReference type="ARBA" id="ARBA00022679"/>
    </source>
</evidence>
<dbReference type="SUPFAM" id="SSF140931">
    <property type="entry name" value="Fic-like"/>
    <property type="match status" value="1"/>
</dbReference>
<evidence type="ECO:0000259" key="9">
    <source>
        <dbReference type="PROSITE" id="PS51459"/>
    </source>
</evidence>
<dbReference type="EC" id="2.7.7.108" evidence="5"/>
<keyword evidence="4" id="KW-0067">ATP-binding</keyword>
<keyword evidence="2" id="KW-0548">Nucleotidyltransferase</keyword>
<evidence type="ECO:0000256" key="4">
    <source>
        <dbReference type="ARBA" id="ARBA00022840"/>
    </source>
</evidence>
<evidence type="ECO:0000256" key="8">
    <source>
        <dbReference type="SAM" id="MobiDB-lite"/>
    </source>
</evidence>
<gene>
    <name evidence="10" type="ORF">QJV33_00250</name>
</gene>
<dbReference type="PANTHER" id="PTHR39560:SF1">
    <property type="entry name" value="PROTEIN ADENYLYLTRANSFERASE FIC-RELATED"/>
    <property type="match status" value="1"/>
</dbReference>
<dbReference type="PANTHER" id="PTHR39560">
    <property type="entry name" value="PROTEIN ADENYLYLTRANSFERASE FIC-RELATED"/>
    <property type="match status" value="1"/>
</dbReference>
<comment type="caution">
    <text evidence="10">The sequence shown here is derived from an EMBL/GenBank/DDBJ whole genome shotgun (WGS) entry which is preliminary data.</text>
</comment>
<keyword evidence="3" id="KW-0547">Nucleotide-binding</keyword>
<comment type="catalytic activity">
    <reaction evidence="6">
        <text>L-threonyl-[protein] + ATP = 3-O-(5'-adenylyl)-L-threonyl-[protein] + diphosphate</text>
        <dbReference type="Rhea" id="RHEA:54292"/>
        <dbReference type="Rhea" id="RHEA-COMP:11060"/>
        <dbReference type="Rhea" id="RHEA-COMP:13847"/>
        <dbReference type="ChEBI" id="CHEBI:30013"/>
        <dbReference type="ChEBI" id="CHEBI:30616"/>
        <dbReference type="ChEBI" id="CHEBI:33019"/>
        <dbReference type="ChEBI" id="CHEBI:138113"/>
        <dbReference type="EC" id="2.7.7.108"/>
    </reaction>
</comment>
<evidence type="ECO:0000256" key="2">
    <source>
        <dbReference type="ARBA" id="ARBA00022695"/>
    </source>
</evidence>
<evidence type="ECO:0000256" key="3">
    <source>
        <dbReference type="ARBA" id="ARBA00022741"/>
    </source>
</evidence>
<feature type="domain" description="Fido" evidence="9">
    <location>
        <begin position="50"/>
        <end position="187"/>
    </location>
</feature>
<dbReference type="InterPro" id="IPR003812">
    <property type="entry name" value="Fido"/>
</dbReference>
<dbReference type="Gene3D" id="1.10.3290.10">
    <property type="entry name" value="Fido-like domain"/>
    <property type="match status" value="1"/>
</dbReference>
<evidence type="ECO:0000313" key="11">
    <source>
        <dbReference type="Proteomes" id="UP001431775"/>
    </source>
</evidence>
<dbReference type="RefSeq" id="WP_281461425.1">
    <property type="nucleotide sequence ID" value="NZ_JASBAN010000001.1"/>
</dbReference>
<comment type="catalytic activity">
    <reaction evidence="7">
        <text>L-tyrosyl-[protein] + ATP = O-(5'-adenylyl)-L-tyrosyl-[protein] + diphosphate</text>
        <dbReference type="Rhea" id="RHEA:54288"/>
        <dbReference type="Rhea" id="RHEA-COMP:10136"/>
        <dbReference type="Rhea" id="RHEA-COMP:13846"/>
        <dbReference type="ChEBI" id="CHEBI:30616"/>
        <dbReference type="ChEBI" id="CHEBI:33019"/>
        <dbReference type="ChEBI" id="CHEBI:46858"/>
        <dbReference type="ChEBI" id="CHEBI:83624"/>
        <dbReference type="EC" id="2.7.7.108"/>
    </reaction>
</comment>
<dbReference type="PROSITE" id="PS51459">
    <property type="entry name" value="FIDO"/>
    <property type="match status" value="1"/>
</dbReference>
<reference evidence="10" key="1">
    <citation type="submission" date="2023-05" db="EMBL/GenBank/DDBJ databases">
        <title>Whole genome sequence of Commensalibacter sp.</title>
        <authorList>
            <person name="Charoenyingcharoen P."/>
            <person name="Yukphan P."/>
        </authorList>
    </citation>
    <scope>NUCLEOTIDE SEQUENCE</scope>
    <source>
        <strain evidence="10">TBRC 10068</strain>
    </source>
</reference>
<sequence>MDDPYIDKKTGLLKNNIQATTQKQLEAFELGWTDIRAQKLNERTVIHSNFDLNYAKELHKTLFQDVYPWAGEIRTVDIQKEDTLFYPNQKIEVAFDILSNEIKKQNYLQGSSPDKFAKSASLYMGLINAIHPFREGNGRTQRMFINDLAKVNGYKIEFDKVSSKDMREASIACLNKDFSPLSNLIKNNLVKLDKPLERIDPTQSLNKAQPTKQQSKTVKTLDKPKQEPDIER</sequence>
<dbReference type="Proteomes" id="UP001431775">
    <property type="component" value="Unassembled WGS sequence"/>
</dbReference>
<evidence type="ECO:0000256" key="7">
    <source>
        <dbReference type="ARBA" id="ARBA00048696"/>
    </source>
</evidence>
<proteinExistence type="predicted"/>
<dbReference type="Pfam" id="PF02661">
    <property type="entry name" value="Fic"/>
    <property type="match status" value="1"/>
</dbReference>
<evidence type="ECO:0000256" key="6">
    <source>
        <dbReference type="ARBA" id="ARBA00047939"/>
    </source>
</evidence>
<accession>A0ABT6Q4C8</accession>
<feature type="region of interest" description="Disordered" evidence="8">
    <location>
        <begin position="199"/>
        <end position="232"/>
    </location>
</feature>
<feature type="compositionally biased region" description="Polar residues" evidence="8">
    <location>
        <begin position="201"/>
        <end position="218"/>
    </location>
</feature>
<name>A0ABT6Q4C8_9PROT</name>